<reference evidence="1" key="1">
    <citation type="submission" date="2019-08" db="EMBL/GenBank/DDBJ databases">
        <authorList>
            <person name="Kucharzyk K."/>
            <person name="Murdoch R.W."/>
            <person name="Higgins S."/>
            <person name="Loffler F."/>
        </authorList>
    </citation>
    <scope>NUCLEOTIDE SEQUENCE</scope>
</reference>
<protein>
    <submittedName>
        <fullName evidence="1">Uncharacterized protein</fullName>
    </submittedName>
</protein>
<dbReference type="AlphaFoldDB" id="A0A645EIP7"/>
<organism evidence="1">
    <name type="scientific">bioreactor metagenome</name>
    <dbReference type="NCBI Taxonomy" id="1076179"/>
    <lineage>
        <taxon>unclassified sequences</taxon>
        <taxon>metagenomes</taxon>
        <taxon>ecological metagenomes</taxon>
    </lineage>
</organism>
<dbReference type="EMBL" id="VSSQ01047799">
    <property type="protein sequence ID" value="MPN01821.1"/>
    <property type="molecule type" value="Genomic_DNA"/>
</dbReference>
<accession>A0A645EIP7</accession>
<comment type="caution">
    <text evidence="1">The sequence shown here is derived from an EMBL/GenBank/DDBJ whole genome shotgun (WGS) entry which is preliminary data.</text>
</comment>
<name>A0A645EIP7_9ZZZZ</name>
<gene>
    <name evidence="1" type="ORF">SDC9_149033</name>
</gene>
<sequence length="146" mass="15851">MPHCLGQAEHGCKAGVAAFKQRAPVRLGLGADEGRDALLQRWPRRRVVLVCRVHVRQAQLGQQQCVERRLDRAEADEAAVGADVHVIERRIVERARLCAVDLPVGANPVHQRAQHGHDVHDGCVHNPATAGGPCIDQRAGDAKSHA</sequence>
<evidence type="ECO:0000313" key="1">
    <source>
        <dbReference type="EMBL" id="MPN01821.1"/>
    </source>
</evidence>
<proteinExistence type="predicted"/>